<proteinExistence type="predicted"/>
<keyword evidence="2" id="KW-1185">Reference proteome</keyword>
<reference evidence="1 2" key="1">
    <citation type="submission" date="2019-05" db="EMBL/GenBank/DDBJ databases">
        <title>Verrucobacter flavum gen. nov., sp. nov. a new member of the family Verrucomicrobiaceae.</title>
        <authorList>
            <person name="Szuroczki S."/>
            <person name="Abbaszade G."/>
            <person name="Szabo A."/>
            <person name="Felfoldi T."/>
            <person name="Schumann P."/>
            <person name="Boka K."/>
            <person name="Keki Z."/>
            <person name="Toumi M."/>
            <person name="Toth E."/>
        </authorList>
    </citation>
    <scope>NUCLEOTIDE SEQUENCE [LARGE SCALE GENOMIC DNA]</scope>
    <source>
        <strain evidence="1 2">MG-N-17</strain>
    </source>
</reference>
<dbReference type="AlphaFoldDB" id="A0A5R8KHH8"/>
<comment type="caution">
    <text evidence="1">The sequence shown here is derived from an EMBL/GenBank/DDBJ whole genome shotgun (WGS) entry which is preliminary data.</text>
</comment>
<name>A0A5R8KHH8_9BACT</name>
<sequence>MLIFLQKRRLSRSSVKNMGAWGTRSFENDQAMDWLDGFRDAPSERFITATLSDPCDSADSDPEGAIAAGEVVSYLCGIPPEVPHDELKGLPWISISPFLRRDAARALNRVMNSSWLRSSWEETELLDAWIAEITDLQRRLTKQ</sequence>
<dbReference type="InterPro" id="IPR025355">
    <property type="entry name" value="DUF4259"/>
</dbReference>
<dbReference type="Proteomes" id="UP000306196">
    <property type="component" value="Unassembled WGS sequence"/>
</dbReference>
<accession>A0A5R8KHH8</accession>
<gene>
    <name evidence="1" type="ORF">FEM03_06225</name>
</gene>
<dbReference type="EMBL" id="VAUV01000004">
    <property type="protein sequence ID" value="TLD71732.1"/>
    <property type="molecule type" value="Genomic_DNA"/>
</dbReference>
<organism evidence="1 2">
    <name type="scientific">Phragmitibacter flavus</name>
    <dbReference type="NCBI Taxonomy" id="2576071"/>
    <lineage>
        <taxon>Bacteria</taxon>
        <taxon>Pseudomonadati</taxon>
        <taxon>Verrucomicrobiota</taxon>
        <taxon>Verrucomicrobiia</taxon>
        <taxon>Verrucomicrobiales</taxon>
        <taxon>Verrucomicrobiaceae</taxon>
        <taxon>Phragmitibacter</taxon>
    </lineage>
</organism>
<dbReference type="Pfam" id="PF14078">
    <property type="entry name" value="DUF4259"/>
    <property type="match status" value="1"/>
</dbReference>
<protein>
    <submittedName>
        <fullName evidence="1">DUF4259 domain-containing protein</fullName>
    </submittedName>
</protein>
<evidence type="ECO:0000313" key="2">
    <source>
        <dbReference type="Proteomes" id="UP000306196"/>
    </source>
</evidence>
<evidence type="ECO:0000313" key="1">
    <source>
        <dbReference type="EMBL" id="TLD71732.1"/>
    </source>
</evidence>